<keyword evidence="3" id="KW-0862">Zinc</keyword>
<dbReference type="Proteomes" id="UP000717696">
    <property type="component" value="Unassembled WGS sequence"/>
</dbReference>
<organism evidence="5 6">
    <name type="scientific">Dactylonectria estremocensis</name>
    <dbReference type="NCBI Taxonomy" id="1079267"/>
    <lineage>
        <taxon>Eukaryota</taxon>
        <taxon>Fungi</taxon>
        <taxon>Dikarya</taxon>
        <taxon>Ascomycota</taxon>
        <taxon>Pezizomycotina</taxon>
        <taxon>Sordariomycetes</taxon>
        <taxon>Hypocreomycetidae</taxon>
        <taxon>Hypocreales</taxon>
        <taxon>Nectriaceae</taxon>
        <taxon>Dactylonectria</taxon>
    </lineage>
</organism>
<evidence type="ECO:0000313" key="5">
    <source>
        <dbReference type="EMBL" id="KAH7127769.1"/>
    </source>
</evidence>
<gene>
    <name evidence="5" type="ORF">B0J13DRAFT_141386</name>
</gene>
<feature type="domain" description="Zinc finger PHD-type" evidence="4">
    <location>
        <begin position="454"/>
        <end position="502"/>
    </location>
</feature>
<evidence type="ECO:0000256" key="2">
    <source>
        <dbReference type="ARBA" id="ARBA00022771"/>
    </source>
</evidence>
<evidence type="ECO:0000256" key="3">
    <source>
        <dbReference type="ARBA" id="ARBA00022833"/>
    </source>
</evidence>
<dbReference type="InterPro" id="IPR014892">
    <property type="entry name" value="RPA_C"/>
</dbReference>
<dbReference type="GO" id="GO:0033698">
    <property type="term" value="C:Rpd3L complex"/>
    <property type="evidence" value="ECO:0007669"/>
    <property type="project" value="TreeGrafter"/>
</dbReference>
<dbReference type="SMART" id="SM00249">
    <property type="entry name" value="PHD"/>
    <property type="match status" value="2"/>
</dbReference>
<feature type="domain" description="Zinc finger PHD-type" evidence="4">
    <location>
        <begin position="532"/>
        <end position="597"/>
    </location>
</feature>
<keyword evidence="6" id="KW-1185">Reference proteome</keyword>
<sequence length="724" mass="81872">MESPEQWPQQWMLEEDRVTADDITARAIKEWQANAPSADYWSGDMSVASRLCTTLLRFYEELLSYVSKQGDVPKPIRMSLERSYALMVLWSDAWGIREGSLDHLLFKARNIQRSMLKILSSITNALLERLKPLVKVDSAKLEELEPRLTALNAESLYLIHDVMDAGSDCSSDSSSGFEVDSISEVAQDLRTDVQCLMDLDPLIRSPVFDSSLRKQKQKQLEATKWGPQQAFRDKVEQRFPRADEELISTLGRLNWARFRMCQAMRFKNELGEQEQLDTVKEDHATVAGSKFHDSGLGTSLPTMSSYAETVMTYSGADGQKTRIPPLTDEAKRGKPFTCVSCSRTVRVSNNSAWKRHLYSDLQPYLCLEPDCDMRTFRNRQDWILHLQQEHYHPDWKPLKCSLCLETTEEGETAITRHLAGHLEEMSLSALPTNPEDEASEAGSEHESTGDDAFKCICLNLEPDGNTIYCEKCETWQHVDCYYHDNTEEAMSETFKHLCLDCNPRPLDIEGALSRQDSRLEKKDDTLVEDKTRCVCGFEDSPGIAPGQPGPPGTSAIINELDGLFIQCDTCNVWQHGPCVGIFFEEESPEAYYCEQCREDLHSVSKASNGQRYSVFKAARRDRQPLPSTVVVDNGRVYGSGKDSGRGSSYWDSMLKNCSAAARSIFDVLYDRRNRDLGGVHVRTVTFETGLSVKDVQDGTEELLEQGLIYTTVDDDTWSVLELDD</sequence>
<keyword evidence="2" id="KW-0863">Zinc-finger</keyword>
<dbReference type="Gene3D" id="1.10.10.10">
    <property type="entry name" value="Winged helix-like DNA-binding domain superfamily/Winged helix DNA-binding domain"/>
    <property type="match status" value="1"/>
</dbReference>
<dbReference type="PANTHER" id="PTHR47793">
    <property type="entry name" value="HISTONE DEACETYLASE COMPLEX SUBUNIT CTI6"/>
    <property type="match status" value="1"/>
</dbReference>
<dbReference type="OrthoDB" id="20872at2759"/>
<dbReference type="InterPro" id="IPR036388">
    <property type="entry name" value="WH-like_DNA-bd_sf"/>
</dbReference>
<dbReference type="GO" id="GO:0061188">
    <property type="term" value="P:negative regulation of rDNA heterochromatin formation"/>
    <property type="evidence" value="ECO:0007669"/>
    <property type="project" value="TreeGrafter"/>
</dbReference>
<dbReference type="Pfam" id="PF00628">
    <property type="entry name" value="PHD"/>
    <property type="match status" value="1"/>
</dbReference>
<dbReference type="GO" id="GO:0061186">
    <property type="term" value="P:negative regulation of silent mating-type cassette heterochromatin formation"/>
    <property type="evidence" value="ECO:0007669"/>
    <property type="project" value="TreeGrafter"/>
</dbReference>
<keyword evidence="1" id="KW-0479">Metal-binding</keyword>
<dbReference type="Pfam" id="PF26082">
    <property type="entry name" value="zf-C2H2_AcuF"/>
    <property type="match status" value="1"/>
</dbReference>
<dbReference type="GO" id="GO:0070210">
    <property type="term" value="C:Rpd3L-Expanded complex"/>
    <property type="evidence" value="ECO:0007669"/>
    <property type="project" value="TreeGrafter"/>
</dbReference>
<dbReference type="InterPro" id="IPR001965">
    <property type="entry name" value="Znf_PHD"/>
</dbReference>
<protein>
    <recommendedName>
        <fullName evidence="4">Zinc finger PHD-type domain-containing protein</fullName>
    </recommendedName>
</protein>
<dbReference type="InterPro" id="IPR011011">
    <property type="entry name" value="Znf_FYVE_PHD"/>
</dbReference>
<dbReference type="EMBL" id="JAGMUU010000022">
    <property type="protein sequence ID" value="KAH7127769.1"/>
    <property type="molecule type" value="Genomic_DNA"/>
</dbReference>
<dbReference type="GO" id="GO:0008270">
    <property type="term" value="F:zinc ion binding"/>
    <property type="evidence" value="ECO:0007669"/>
    <property type="project" value="UniProtKB-KW"/>
</dbReference>
<dbReference type="InterPro" id="IPR036390">
    <property type="entry name" value="WH_DNA-bd_sf"/>
</dbReference>
<dbReference type="Gene3D" id="3.30.40.10">
    <property type="entry name" value="Zinc/RING finger domain, C3HC4 (zinc finger)"/>
    <property type="match status" value="2"/>
</dbReference>
<dbReference type="InterPro" id="IPR019786">
    <property type="entry name" value="Zinc_finger_PHD-type_CS"/>
</dbReference>
<dbReference type="Pfam" id="PF08784">
    <property type="entry name" value="RPA_C"/>
    <property type="match status" value="1"/>
</dbReference>
<dbReference type="PANTHER" id="PTHR47793:SF1">
    <property type="entry name" value="HISTONE DEACETYLASE COMPLEX SUBUNIT CTI6"/>
    <property type="match status" value="1"/>
</dbReference>
<evidence type="ECO:0000256" key="1">
    <source>
        <dbReference type="ARBA" id="ARBA00022723"/>
    </source>
</evidence>
<dbReference type="InterPro" id="IPR013083">
    <property type="entry name" value="Znf_RING/FYVE/PHD"/>
</dbReference>
<dbReference type="InterPro" id="IPR058925">
    <property type="entry name" value="zf-C2H2_AcuF"/>
</dbReference>
<dbReference type="PROSITE" id="PS01359">
    <property type="entry name" value="ZF_PHD_1"/>
    <property type="match status" value="1"/>
</dbReference>
<proteinExistence type="predicted"/>
<evidence type="ECO:0000313" key="6">
    <source>
        <dbReference type="Proteomes" id="UP000717696"/>
    </source>
</evidence>
<dbReference type="SUPFAM" id="SSF57903">
    <property type="entry name" value="FYVE/PHD zinc finger"/>
    <property type="match status" value="2"/>
</dbReference>
<dbReference type="AlphaFoldDB" id="A0A9P9DZ92"/>
<name>A0A9P9DZ92_9HYPO</name>
<evidence type="ECO:0000259" key="4">
    <source>
        <dbReference type="SMART" id="SM00249"/>
    </source>
</evidence>
<reference evidence="5" key="1">
    <citation type="journal article" date="2021" name="Nat. Commun.">
        <title>Genetic determinants of endophytism in the Arabidopsis root mycobiome.</title>
        <authorList>
            <person name="Mesny F."/>
            <person name="Miyauchi S."/>
            <person name="Thiergart T."/>
            <person name="Pickel B."/>
            <person name="Atanasova L."/>
            <person name="Karlsson M."/>
            <person name="Huettel B."/>
            <person name="Barry K.W."/>
            <person name="Haridas S."/>
            <person name="Chen C."/>
            <person name="Bauer D."/>
            <person name="Andreopoulos W."/>
            <person name="Pangilinan J."/>
            <person name="LaButti K."/>
            <person name="Riley R."/>
            <person name="Lipzen A."/>
            <person name="Clum A."/>
            <person name="Drula E."/>
            <person name="Henrissat B."/>
            <person name="Kohler A."/>
            <person name="Grigoriev I.V."/>
            <person name="Martin F.M."/>
            <person name="Hacquard S."/>
        </authorList>
    </citation>
    <scope>NUCLEOTIDE SEQUENCE</scope>
    <source>
        <strain evidence="5">MPI-CAGE-AT-0021</strain>
    </source>
</reference>
<dbReference type="InterPro" id="IPR019787">
    <property type="entry name" value="Znf_PHD-finger"/>
</dbReference>
<comment type="caution">
    <text evidence="5">The sequence shown here is derived from an EMBL/GenBank/DDBJ whole genome shotgun (WGS) entry which is preliminary data.</text>
</comment>
<dbReference type="InterPro" id="IPR053051">
    <property type="entry name" value="HDAC_complex_subunit"/>
</dbReference>
<dbReference type="SUPFAM" id="SSF46785">
    <property type="entry name" value="Winged helix' DNA-binding domain"/>
    <property type="match status" value="1"/>
</dbReference>
<accession>A0A9P9DZ92</accession>